<evidence type="ECO:0000313" key="4">
    <source>
        <dbReference type="Proteomes" id="UP000013827"/>
    </source>
</evidence>
<feature type="signal peptide" evidence="2">
    <location>
        <begin position="1"/>
        <end position="15"/>
    </location>
</feature>
<accession>A0A0D3IBM5</accession>
<reference evidence="4" key="1">
    <citation type="journal article" date="2013" name="Nature">
        <title>Pan genome of the phytoplankton Emiliania underpins its global distribution.</title>
        <authorList>
            <person name="Read B.A."/>
            <person name="Kegel J."/>
            <person name="Klute M.J."/>
            <person name="Kuo A."/>
            <person name="Lefebvre S.C."/>
            <person name="Maumus F."/>
            <person name="Mayer C."/>
            <person name="Miller J."/>
            <person name="Monier A."/>
            <person name="Salamov A."/>
            <person name="Young J."/>
            <person name="Aguilar M."/>
            <person name="Claverie J.M."/>
            <person name="Frickenhaus S."/>
            <person name="Gonzalez K."/>
            <person name="Herman E.K."/>
            <person name="Lin Y.C."/>
            <person name="Napier J."/>
            <person name="Ogata H."/>
            <person name="Sarno A.F."/>
            <person name="Shmutz J."/>
            <person name="Schroeder D."/>
            <person name="de Vargas C."/>
            <person name="Verret F."/>
            <person name="von Dassow P."/>
            <person name="Valentin K."/>
            <person name="Van de Peer Y."/>
            <person name="Wheeler G."/>
            <person name="Dacks J.B."/>
            <person name="Delwiche C.F."/>
            <person name="Dyhrman S.T."/>
            <person name="Glockner G."/>
            <person name="John U."/>
            <person name="Richards T."/>
            <person name="Worden A.Z."/>
            <person name="Zhang X."/>
            <person name="Grigoriev I.V."/>
            <person name="Allen A.E."/>
            <person name="Bidle K."/>
            <person name="Borodovsky M."/>
            <person name="Bowler C."/>
            <person name="Brownlee C."/>
            <person name="Cock J.M."/>
            <person name="Elias M."/>
            <person name="Gladyshev V.N."/>
            <person name="Groth M."/>
            <person name="Guda C."/>
            <person name="Hadaegh A."/>
            <person name="Iglesias-Rodriguez M.D."/>
            <person name="Jenkins J."/>
            <person name="Jones B.M."/>
            <person name="Lawson T."/>
            <person name="Leese F."/>
            <person name="Lindquist E."/>
            <person name="Lobanov A."/>
            <person name="Lomsadze A."/>
            <person name="Malik S.B."/>
            <person name="Marsh M.E."/>
            <person name="Mackinder L."/>
            <person name="Mock T."/>
            <person name="Mueller-Roeber B."/>
            <person name="Pagarete A."/>
            <person name="Parker M."/>
            <person name="Probert I."/>
            <person name="Quesneville H."/>
            <person name="Raines C."/>
            <person name="Rensing S.A."/>
            <person name="Riano-Pachon D.M."/>
            <person name="Richier S."/>
            <person name="Rokitta S."/>
            <person name="Shiraiwa Y."/>
            <person name="Soanes D.M."/>
            <person name="van der Giezen M."/>
            <person name="Wahlund T.M."/>
            <person name="Williams B."/>
            <person name="Wilson W."/>
            <person name="Wolfe G."/>
            <person name="Wurch L.L."/>
        </authorList>
    </citation>
    <scope>NUCLEOTIDE SEQUENCE</scope>
</reference>
<proteinExistence type="predicted"/>
<evidence type="ECO:0000256" key="1">
    <source>
        <dbReference type="SAM" id="MobiDB-lite"/>
    </source>
</evidence>
<keyword evidence="2" id="KW-0732">Signal</keyword>
<protein>
    <recommendedName>
        <fullName evidence="5">Ubiquitin-like domain-containing protein</fullName>
    </recommendedName>
</protein>
<dbReference type="EnsemblProtists" id="EOD08660">
    <property type="protein sequence ID" value="EOD08660"/>
    <property type="gene ID" value="EMIHUDRAFT_217404"/>
</dbReference>
<dbReference type="AlphaFoldDB" id="A0A0D3IBM5"/>
<dbReference type="PaxDb" id="2903-EOD08660"/>
<feature type="region of interest" description="Disordered" evidence="1">
    <location>
        <begin position="35"/>
        <end position="60"/>
    </location>
</feature>
<dbReference type="Proteomes" id="UP000013827">
    <property type="component" value="Unassembled WGS sequence"/>
</dbReference>
<name>A0A0D3IBM5_EMIH1</name>
<feature type="chain" id="PRO_5044187857" description="Ubiquitin-like domain-containing protein" evidence="2">
    <location>
        <begin position="16"/>
        <end position="135"/>
    </location>
</feature>
<dbReference type="HOGENOM" id="CLU_150336_0_0_1"/>
<dbReference type="GeneID" id="17254667"/>
<feature type="region of interest" description="Disordered" evidence="1">
    <location>
        <begin position="100"/>
        <end position="135"/>
    </location>
</feature>
<evidence type="ECO:0000313" key="3">
    <source>
        <dbReference type="EnsemblProtists" id="EOD08660"/>
    </source>
</evidence>
<dbReference type="KEGG" id="ehx:EMIHUDRAFT_217404"/>
<evidence type="ECO:0000256" key="2">
    <source>
        <dbReference type="SAM" id="SignalP"/>
    </source>
</evidence>
<organism evidence="3 4">
    <name type="scientific">Emiliania huxleyi (strain CCMP1516)</name>
    <dbReference type="NCBI Taxonomy" id="280463"/>
    <lineage>
        <taxon>Eukaryota</taxon>
        <taxon>Haptista</taxon>
        <taxon>Haptophyta</taxon>
        <taxon>Prymnesiophyceae</taxon>
        <taxon>Isochrysidales</taxon>
        <taxon>Noelaerhabdaceae</taxon>
        <taxon>Emiliania</taxon>
    </lineage>
</organism>
<keyword evidence="4" id="KW-1185">Reference proteome</keyword>
<dbReference type="RefSeq" id="XP_005761089.1">
    <property type="nucleotide sequence ID" value="XM_005761032.1"/>
</dbReference>
<sequence length="135" mass="13744">MLLLLTLAGTSLVYPKPMPKTQLTLAFGAPTLQLSSAPPPTSALQSALARPPSNAAGQTQAVVAPPAAAAGSSGVTKIVVDQKRPVMAKLKVGPNAELEMVQRAGADSDDEGRRREMPQWGPRGPCAGPAGPRGG</sequence>
<feature type="compositionally biased region" description="Low complexity" evidence="1">
    <location>
        <begin position="121"/>
        <end position="135"/>
    </location>
</feature>
<evidence type="ECO:0008006" key="5">
    <source>
        <dbReference type="Google" id="ProtNLM"/>
    </source>
</evidence>
<reference evidence="3" key="2">
    <citation type="submission" date="2024-10" db="UniProtKB">
        <authorList>
            <consortium name="EnsemblProtists"/>
        </authorList>
    </citation>
    <scope>IDENTIFICATION</scope>
</reference>